<dbReference type="EMBL" id="RIZI01000129">
    <property type="protein sequence ID" value="RNF67900.1"/>
    <property type="molecule type" value="Genomic_DNA"/>
</dbReference>
<dbReference type="Pfam" id="PF08770">
    <property type="entry name" value="SoxZ"/>
    <property type="match status" value="1"/>
</dbReference>
<dbReference type="NCBIfam" id="TIGR04490">
    <property type="entry name" value="SoxZ_true"/>
    <property type="match status" value="1"/>
</dbReference>
<dbReference type="RefSeq" id="WP_123102314.1">
    <property type="nucleotide sequence ID" value="NZ_CP127527.1"/>
</dbReference>
<dbReference type="SUPFAM" id="SSF81296">
    <property type="entry name" value="E set domains"/>
    <property type="match status" value="1"/>
</dbReference>
<protein>
    <submittedName>
        <fullName evidence="2">Thiosulfate oxidation carrier complex protein SoxZ</fullName>
    </submittedName>
</protein>
<comment type="caution">
    <text evidence="2">The sequence shown here is derived from an EMBL/GenBank/DDBJ whole genome shotgun (WGS) entry which is preliminary data.</text>
</comment>
<dbReference type="InterPro" id="IPR030995">
    <property type="entry name" value="SoxZ"/>
</dbReference>
<dbReference type="InterPro" id="IPR014880">
    <property type="entry name" value="SoxZ_dom"/>
</dbReference>
<feature type="domain" description="Sulphur oxidation protein SoxZ" evidence="1">
    <location>
        <begin position="13"/>
        <end position="105"/>
    </location>
</feature>
<evidence type="ECO:0000259" key="1">
    <source>
        <dbReference type="Pfam" id="PF08770"/>
    </source>
</evidence>
<proteinExistence type="predicted"/>
<gene>
    <name evidence="2" type="primary">soxZ</name>
    <name evidence="2" type="ORF">EC580_03745</name>
</gene>
<dbReference type="InterPro" id="IPR013783">
    <property type="entry name" value="Ig-like_fold"/>
</dbReference>
<evidence type="ECO:0000313" key="2">
    <source>
        <dbReference type="EMBL" id="RNF67900.1"/>
    </source>
</evidence>
<reference evidence="2" key="1">
    <citation type="submission" date="2018-10" db="EMBL/GenBank/DDBJ databases">
        <title>Acidithiobacillus sulfuriphilus sp. nov.: an extremely acidophilic sulfur-oxidizing chemolithotroph isolated from a neutral pH environment.</title>
        <authorList>
            <person name="Falagan C."/>
            <person name="Moya-Beltran A."/>
            <person name="Quatrini R."/>
            <person name="Johnson D.B."/>
        </authorList>
    </citation>
    <scope>NUCLEOTIDE SEQUENCE [LARGE SCALE GENOMIC DNA]</scope>
    <source>
        <strain evidence="2">CJ-2</strain>
    </source>
</reference>
<dbReference type="InterPro" id="IPR014756">
    <property type="entry name" value="Ig_E-set"/>
</dbReference>
<accession>A0A3M8RMP6</accession>
<dbReference type="Gene3D" id="2.60.40.10">
    <property type="entry name" value="Immunoglobulins"/>
    <property type="match status" value="1"/>
</dbReference>
<sequence>MADNIGNPMLRMPSTAKKGELVEIRSLIMHPMLTGLTKDKSGKLIPAHFIQTVTATFNGKPLLDIDWSTAVSANPFLAFKMRAEDNGTLKVVWKDNQNGDWSAESKLTVS</sequence>
<dbReference type="OrthoDB" id="9795530at2"/>
<organism evidence="2">
    <name type="scientific">Acidithiobacillus sulfuriphilus</name>
    <dbReference type="NCBI Taxonomy" id="1867749"/>
    <lineage>
        <taxon>Bacteria</taxon>
        <taxon>Pseudomonadati</taxon>
        <taxon>Pseudomonadota</taxon>
        <taxon>Acidithiobacillia</taxon>
        <taxon>Acidithiobacillales</taxon>
        <taxon>Acidithiobacillaceae</taxon>
        <taxon>Acidithiobacillus</taxon>
    </lineage>
</organism>
<name>A0A3M8RMP6_9PROT</name>
<dbReference type="AlphaFoldDB" id="A0A3M8RMP6"/>